<accession>R0GEL6</accession>
<gene>
    <name evidence="2" type="ORF">CARUB_v10028565mg</name>
</gene>
<feature type="region of interest" description="Disordered" evidence="1">
    <location>
        <begin position="80"/>
        <end position="120"/>
    </location>
</feature>
<organism evidence="2 3">
    <name type="scientific">Capsella rubella</name>
    <dbReference type="NCBI Taxonomy" id="81985"/>
    <lineage>
        <taxon>Eukaryota</taxon>
        <taxon>Viridiplantae</taxon>
        <taxon>Streptophyta</taxon>
        <taxon>Embryophyta</taxon>
        <taxon>Tracheophyta</taxon>
        <taxon>Spermatophyta</taxon>
        <taxon>Magnoliopsida</taxon>
        <taxon>eudicotyledons</taxon>
        <taxon>Gunneridae</taxon>
        <taxon>Pentapetalae</taxon>
        <taxon>rosids</taxon>
        <taxon>malvids</taxon>
        <taxon>Brassicales</taxon>
        <taxon>Brassicaceae</taxon>
        <taxon>Camelineae</taxon>
        <taxon>Capsella</taxon>
    </lineage>
</organism>
<reference evidence="3" key="1">
    <citation type="journal article" date="2013" name="Nat. Genet.">
        <title>The Capsella rubella genome and the genomic consequences of rapid mating system evolution.</title>
        <authorList>
            <person name="Slotte T."/>
            <person name="Hazzouri K.M."/>
            <person name="Agren J.A."/>
            <person name="Koenig D."/>
            <person name="Maumus F."/>
            <person name="Guo Y.L."/>
            <person name="Steige K."/>
            <person name="Platts A.E."/>
            <person name="Escobar J.S."/>
            <person name="Newman L.K."/>
            <person name="Wang W."/>
            <person name="Mandakova T."/>
            <person name="Vello E."/>
            <person name="Smith L.M."/>
            <person name="Henz S.R."/>
            <person name="Steffen J."/>
            <person name="Takuno S."/>
            <person name="Brandvain Y."/>
            <person name="Coop G."/>
            <person name="Andolfatto P."/>
            <person name="Hu T.T."/>
            <person name="Blanchette M."/>
            <person name="Clark R.M."/>
            <person name="Quesneville H."/>
            <person name="Nordborg M."/>
            <person name="Gaut B.S."/>
            <person name="Lysak M.A."/>
            <person name="Jenkins J."/>
            <person name="Grimwood J."/>
            <person name="Chapman J."/>
            <person name="Prochnik S."/>
            <person name="Shu S."/>
            <person name="Rokhsar D."/>
            <person name="Schmutz J."/>
            <person name="Weigel D."/>
            <person name="Wright S.I."/>
        </authorList>
    </citation>
    <scope>NUCLEOTIDE SEQUENCE [LARGE SCALE GENOMIC DNA]</scope>
    <source>
        <strain evidence="3">cv. Monte Gargano</strain>
    </source>
</reference>
<dbReference type="EMBL" id="KB870812">
    <property type="protein sequence ID" value="EOA15179.1"/>
    <property type="molecule type" value="Genomic_DNA"/>
</dbReference>
<evidence type="ECO:0000256" key="1">
    <source>
        <dbReference type="SAM" id="MobiDB-lite"/>
    </source>
</evidence>
<protein>
    <submittedName>
        <fullName evidence="2">Uncharacterized protein</fullName>
    </submittedName>
</protein>
<sequence>GYECSNTHNLHEESHSYQSSELSSYSPISQPPKPSTPKPNLEEFLAANPLQSFQPLSSSSMQAPPAFNVYEGVKSKGKFEIGENSKRKKGKQIQVEPARNTRHCRKDPRVRFYSVDHEPT</sequence>
<dbReference type="Proteomes" id="UP000029121">
    <property type="component" value="Unassembled WGS sequence"/>
</dbReference>
<feature type="compositionally biased region" description="Low complexity" evidence="1">
    <location>
        <begin position="16"/>
        <end position="28"/>
    </location>
</feature>
<name>R0GEL6_9BRAS</name>
<feature type="region of interest" description="Disordered" evidence="1">
    <location>
        <begin position="1"/>
        <end position="41"/>
    </location>
</feature>
<feature type="compositionally biased region" description="Basic and acidic residues" evidence="1">
    <location>
        <begin position="107"/>
        <end position="120"/>
    </location>
</feature>
<dbReference type="AlphaFoldDB" id="R0GEL6"/>
<proteinExistence type="predicted"/>
<feature type="non-terminal residue" evidence="2">
    <location>
        <position position="1"/>
    </location>
</feature>
<evidence type="ECO:0000313" key="3">
    <source>
        <dbReference type="Proteomes" id="UP000029121"/>
    </source>
</evidence>
<keyword evidence="3" id="KW-1185">Reference proteome</keyword>
<evidence type="ECO:0000313" key="2">
    <source>
        <dbReference type="EMBL" id="EOA15179.1"/>
    </source>
</evidence>